<dbReference type="InterPro" id="IPR023213">
    <property type="entry name" value="CAT-like_dom_sf"/>
</dbReference>
<dbReference type="InterPro" id="IPR051283">
    <property type="entry name" value="Sec_Metabolite_Acyltrans"/>
</dbReference>
<dbReference type="EMBL" id="JBFXLR010000041">
    <property type="protein sequence ID" value="KAL2844461.1"/>
    <property type="molecule type" value="Genomic_DNA"/>
</dbReference>
<evidence type="ECO:0000256" key="1">
    <source>
        <dbReference type="ARBA" id="ARBA00022679"/>
    </source>
</evidence>
<evidence type="ECO:0000256" key="2">
    <source>
        <dbReference type="ARBA" id="ARBA00023315"/>
    </source>
</evidence>
<evidence type="ECO:0000313" key="5">
    <source>
        <dbReference type="Proteomes" id="UP001610444"/>
    </source>
</evidence>
<reference evidence="4 5" key="1">
    <citation type="submission" date="2024-07" db="EMBL/GenBank/DDBJ databases">
        <title>Section-level genome sequencing and comparative genomics of Aspergillus sections Usti and Cavernicolus.</title>
        <authorList>
            <consortium name="Lawrence Berkeley National Laboratory"/>
            <person name="Nybo J.L."/>
            <person name="Vesth T.C."/>
            <person name="Theobald S."/>
            <person name="Frisvad J.C."/>
            <person name="Larsen T.O."/>
            <person name="Kjaerboelling I."/>
            <person name="Rothschild-Mancinelli K."/>
            <person name="Lyhne E.K."/>
            <person name="Kogle M.E."/>
            <person name="Barry K."/>
            <person name="Clum A."/>
            <person name="Na H."/>
            <person name="Ledsgaard L."/>
            <person name="Lin J."/>
            <person name="Lipzen A."/>
            <person name="Kuo A."/>
            <person name="Riley R."/>
            <person name="Mondo S."/>
            <person name="LaButti K."/>
            <person name="Haridas S."/>
            <person name="Pangalinan J."/>
            <person name="Salamov A.A."/>
            <person name="Simmons B.A."/>
            <person name="Magnuson J.K."/>
            <person name="Chen J."/>
            <person name="Drula E."/>
            <person name="Henrissat B."/>
            <person name="Wiebenga A."/>
            <person name="Lubbers R.J."/>
            <person name="Gomes A.C."/>
            <person name="Macurrencykelacurrency M.R."/>
            <person name="Stajich J."/>
            <person name="Grigoriev I.V."/>
            <person name="Mortensen U.H."/>
            <person name="De vries R.P."/>
            <person name="Baker S.E."/>
            <person name="Andersen M.R."/>
        </authorList>
    </citation>
    <scope>NUCLEOTIDE SEQUENCE [LARGE SCALE GENOMIC DNA]</scope>
    <source>
        <strain evidence="4 5">CBS 756.74</strain>
    </source>
</reference>
<evidence type="ECO:0000259" key="3">
    <source>
        <dbReference type="Pfam" id="PF22664"/>
    </source>
</evidence>
<proteinExistence type="predicted"/>
<dbReference type="PANTHER" id="PTHR31896:SF64">
    <property type="entry name" value="TRICHOTHECENE 3-O-ACETYLTRANSFERASE"/>
    <property type="match status" value="1"/>
</dbReference>
<gene>
    <name evidence="4" type="ORF">BJX68DRAFT_257139</name>
</gene>
<evidence type="ECO:0000313" key="4">
    <source>
        <dbReference type="EMBL" id="KAL2844461.1"/>
    </source>
</evidence>
<comment type="caution">
    <text evidence="4">The sequence shown here is derived from an EMBL/GenBank/DDBJ whole genome shotgun (WGS) entry which is preliminary data.</text>
</comment>
<keyword evidence="2" id="KW-0012">Acyltransferase</keyword>
<dbReference type="GeneID" id="98158455"/>
<name>A0ABR4JWM7_9EURO</name>
<dbReference type="RefSeq" id="XP_070896156.1">
    <property type="nucleotide sequence ID" value="XM_071043291.1"/>
</dbReference>
<dbReference type="InterPro" id="IPR054710">
    <property type="entry name" value="Tri101-like_N"/>
</dbReference>
<sequence>MSFQDILGQLPLLKSYTHILLCFSLPDSHREAALVSLQSATNRLIAAFPFLAGHVVHGGIAPGNSGAFTVEYDADNLPGHSILTVQDISGLMPPYRTLSAAQASPSMLPGDIVAGPRPAFPKSYTDDEPAPVLEIQVSLLHGGLLLDIAAQHNIIDATGIFYIANLLFKLINTKNTNPVPQADLVLGNRDRRDIIPLLPDNEPFPKDLDLDIYTGPRPPPINPDILSEFKWYLLHFTPESISSIHTEANSTPPDFVRGIPSVSVNDALTAFTWQCLTRARAGEATEPTTQLTRAADLRRAMALTPAYMGHMVRTSNTRLPVRIVTASSLAYISSCLRATLRRDTSPHAVRAYATLLARTPDKSRILYAGGFDPLRDLSCSSVAHVSIPRFGQLGEVEFVRRPTTGVLPGGIGVDAAVCWRVAEMEWLRGDDAWSKRVGVFE</sequence>
<feature type="domain" description="Trichothecene 3-O-acetyltransferase-like N-terminal" evidence="3">
    <location>
        <begin position="16"/>
        <end position="169"/>
    </location>
</feature>
<dbReference type="Proteomes" id="UP001610444">
    <property type="component" value="Unassembled WGS sequence"/>
</dbReference>
<keyword evidence="5" id="KW-1185">Reference proteome</keyword>
<keyword evidence="1" id="KW-0808">Transferase</keyword>
<accession>A0ABR4JWM7</accession>
<dbReference type="PANTHER" id="PTHR31896">
    <property type="entry name" value="FAMILY REGULATORY PROTEIN, PUTATIVE (AFU_ORTHOLOGUE AFUA_3G14730)-RELATED"/>
    <property type="match status" value="1"/>
</dbReference>
<dbReference type="Pfam" id="PF22664">
    <property type="entry name" value="TRI-like_N"/>
    <property type="match status" value="1"/>
</dbReference>
<organism evidence="4 5">
    <name type="scientific">Aspergillus pseudodeflectus</name>
    <dbReference type="NCBI Taxonomy" id="176178"/>
    <lineage>
        <taxon>Eukaryota</taxon>
        <taxon>Fungi</taxon>
        <taxon>Dikarya</taxon>
        <taxon>Ascomycota</taxon>
        <taxon>Pezizomycotina</taxon>
        <taxon>Eurotiomycetes</taxon>
        <taxon>Eurotiomycetidae</taxon>
        <taxon>Eurotiales</taxon>
        <taxon>Aspergillaceae</taxon>
        <taxon>Aspergillus</taxon>
        <taxon>Aspergillus subgen. Nidulantes</taxon>
    </lineage>
</organism>
<protein>
    <recommendedName>
        <fullName evidence="3">Trichothecene 3-O-acetyltransferase-like N-terminal domain-containing protein</fullName>
    </recommendedName>
</protein>
<dbReference type="Gene3D" id="3.30.559.10">
    <property type="entry name" value="Chloramphenicol acetyltransferase-like domain"/>
    <property type="match status" value="2"/>
</dbReference>